<dbReference type="Proteomes" id="UP000193144">
    <property type="component" value="Unassembled WGS sequence"/>
</dbReference>
<sequence>MSSDPHSQKRARPGSMQIDQTGGKLPESPASSILFPNPTNTKLAKRSISSSVVQPLAPEADHGIDSSGVERAGEASEYDAEGPKPYVPTRKLKKKMEKQARIVSRDAGDRILSTIYFDEITASPSSVTWDSDPELLCCYNWLDEVDTNTIFVPGGPPKWVGKSLPFTLPRDTGYSYTDYNYVRQPRDPYSPMFNALSVMRPDFCFNDVDVIADRNNLRLLLEFVSGKANGPFRLDVFVTLNTLMLVRSGENFWKNQDANTGGGYGGNFEKQFTRPGEGLEDATSHYRAIRYPMGPLNVVCRFEADAYYDGEGTSDGLTSEEADMVKGGLESRPQFNFRMPIRVLQKGHVVPTAQVAELKSTVYKKSTEIKHEKSATDRVKCMDQLWFGRTSCLIIGQLQPGTGTIEEEMVQINDAAPKIKMWEERQQENLQKLVTLLTQLRATVKQEKGPIRAAVLAREERAGPIVLRSKETKLPIVKREFFERHWKLTPAYNGPPQFGRGRGRGLGGRGFGRGTSSGYQRGGAYGYGQPAHPYAQSAPQRTQPAPQWTQQAPQWTQPPQYAQPATDCGRLTPPTQNGRSARRSSPDYGRGGGSHNTRGGRGRGDGHGYR</sequence>
<evidence type="ECO:0000256" key="1">
    <source>
        <dbReference type="SAM" id="MobiDB-lite"/>
    </source>
</evidence>
<dbReference type="STRING" id="1231657.A0A1Y1ZYI9"/>
<gene>
    <name evidence="2" type="ORF">BCR34DRAFT_183894</name>
</gene>
<feature type="compositionally biased region" description="Polar residues" evidence="1">
    <location>
        <begin position="37"/>
        <end position="53"/>
    </location>
</feature>
<reference evidence="2 3" key="1">
    <citation type="submission" date="2016-07" db="EMBL/GenBank/DDBJ databases">
        <title>Pervasive Adenine N6-methylation of Active Genes in Fungi.</title>
        <authorList>
            <consortium name="DOE Joint Genome Institute"/>
            <person name="Mondo S.J."/>
            <person name="Dannebaum R.O."/>
            <person name="Kuo R.C."/>
            <person name="Labutti K."/>
            <person name="Haridas S."/>
            <person name="Kuo A."/>
            <person name="Salamov A."/>
            <person name="Ahrendt S.R."/>
            <person name="Lipzen A."/>
            <person name="Sullivan W."/>
            <person name="Andreopoulos W.B."/>
            <person name="Clum A."/>
            <person name="Lindquist E."/>
            <person name="Daum C."/>
            <person name="Ramamoorthy G.K."/>
            <person name="Gryganskyi A."/>
            <person name="Culley D."/>
            <person name="Magnuson J.K."/>
            <person name="James T.Y."/>
            <person name="O'Malley M.A."/>
            <person name="Stajich J.E."/>
            <person name="Spatafora J.W."/>
            <person name="Visel A."/>
            <person name="Grigoriev I.V."/>
        </authorList>
    </citation>
    <scope>NUCLEOTIDE SEQUENCE [LARGE SCALE GENOMIC DNA]</scope>
    <source>
        <strain evidence="2 3">CBS 115471</strain>
    </source>
</reference>
<dbReference type="PANTHER" id="PTHR35179:SF1">
    <property type="entry name" value="INTEGRAL MEMBRANE PROTEIN"/>
    <property type="match status" value="1"/>
</dbReference>
<keyword evidence="3" id="KW-1185">Reference proteome</keyword>
<evidence type="ECO:0008006" key="4">
    <source>
        <dbReference type="Google" id="ProtNLM"/>
    </source>
</evidence>
<evidence type="ECO:0000313" key="2">
    <source>
        <dbReference type="EMBL" id="ORY15316.1"/>
    </source>
</evidence>
<accession>A0A1Y1ZYI9</accession>
<feature type="region of interest" description="Disordered" evidence="1">
    <location>
        <begin position="1"/>
        <end position="87"/>
    </location>
</feature>
<name>A0A1Y1ZYI9_9PLEO</name>
<dbReference type="AlphaFoldDB" id="A0A1Y1ZYI9"/>
<evidence type="ECO:0000313" key="3">
    <source>
        <dbReference type="Proteomes" id="UP000193144"/>
    </source>
</evidence>
<protein>
    <recommendedName>
        <fullName evidence="4">Geranylgeranyl pyrophosphate synthetase</fullName>
    </recommendedName>
</protein>
<proteinExistence type="predicted"/>
<feature type="compositionally biased region" description="Gly residues" evidence="1">
    <location>
        <begin position="504"/>
        <end position="526"/>
    </location>
</feature>
<dbReference type="OrthoDB" id="420564at2759"/>
<dbReference type="EMBL" id="MCFA01000026">
    <property type="protein sequence ID" value="ORY15316.1"/>
    <property type="molecule type" value="Genomic_DNA"/>
</dbReference>
<organism evidence="2 3">
    <name type="scientific">Clohesyomyces aquaticus</name>
    <dbReference type="NCBI Taxonomy" id="1231657"/>
    <lineage>
        <taxon>Eukaryota</taxon>
        <taxon>Fungi</taxon>
        <taxon>Dikarya</taxon>
        <taxon>Ascomycota</taxon>
        <taxon>Pezizomycotina</taxon>
        <taxon>Dothideomycetes</taxon>
        <taxon>Pleosporomycetidae</taxon>
        <taxon>Pleosporales</taxon>
        <taxon>Lindgomycetaceae</taxon>
        <taxon>Clohesyomyces</taxon>
    </lineage>
</organism>
<feature type="region of interest" description="Disordered" evidence="1">
    <location>
        <begin position="493"/>
        <end position="610"/>
    </location>
</feature>
<dbReference type="PANTHER" id="PTHR35179">
    <property type="entry name" value="PROTEIN CBG02620"/>
    <property type="match status" value="1"/>
</dbReference>
<comment type="caution">
    <text evidence="2">The sequence shown here is derived from an EMBL/GenBank/DDBJ whole genome shotgun (WGS) entry which is preliminary data.</text>
</comment>
<feature type="compositionally biased region" description="Low complexity" evidence="1">
    <location>
        <begin position="538"/>
        <end position="566"/>
    </location>
</feature>